<dbReference type="Pfam" id="PF01075">
    <property type="entry name" value="Glyco_transf_9"/>
    <property type="match status" value="1"/>
</dbReference>
<organism evidence="3 4">
    <name type="scientific">Nonlabens tegetincola</name>
    <dbReference type="NCBI Taxonomy" id="323273"/>
    <lineage>
        <taxon>Bacteria</taxon>
        <taxon>Pseudomonadati</taxon>
        <taxon>Bacteroidota</taxon>
        <taxon>Flavobacteriia</taxon>
        <taxon>Flavobacteriales</taxon>
        <taxon>Flavobacteriaceae</taxon>
        <taxon>Nonlabens</taxon>
    </lineage>
</organism>
<dbReference type="EMBL" id="BBML01000002">
    <property type="protein sequence ID" value="GAK96300.1"/>
    <property type="molecule type" value="Genomic_DNA"/>
</dbReference>
<proteinExistence type="predicted"/>
<name>A0A090PZT8_9FLAO</name>
<evidence type="ECO:0000313" key="3">
    <source>
        <dbReference type="EMBL" id="GAK96300.1"/>
    </source>
</evidence>
<dbReference type="GO" id="GO:0009244">
    <property type="term" value="P:lipopolysaccharide core region biosynthetic process"/>
    <property type="evidence" value="ECO:0007669"/>
    <property type="project" value="TreeGrafter"/>
</dbReference>
<sequence>MLGDVLTSTIIADQLKITYPNCQIDYLITPMAASLVKNHPSVDNLILASNKDFESFTSILKLAKKLKKNNYQLCIDSYGKNNSALLSYIVNATRRIGYKKWFSSLAYTDVIKNEPNRGIYKTGVALGSRMVLLKPLEKNIQWHLKPKIHLTVDEIEQGKQWLEQKGLDLTNSVTMISALGSSKEKTLPFKELASLLDFIVQNTETQILFNYIPNQIDQIKELYELCSLKTKEHIFLDAFAPNIRDFLKILHHCTAIIGNEGGAINMGKALDINTFAIFAPWINKSSWNIGEDGKNHVSVHLMDYKPNLYNNQSASTFKKKALSLYSHFEAGMMQKDLKSFLNHHY</sequence>
<gene>
    <name evidence="3" type="ORF">JCM19294_1813</name>
</gene>
<protein>
    <submittedName>
        <fullName evidence="3">LPS heptosyltransferase II</fullName>
    </submittedName>
</protein>
<evidence type="ECO:0000256" key="2">
    <source>
        <dbReference type="ARBA" id="ARBA00022679"/>
    </source>
</evidence>
<reference evidence="3" key="1">
    <citation type="journal article" date="2014" name="Genome Announc.">
        <title>Draft Genome Sequences of Marine Flavobacterium Nonlabens Strains NR17, NR24, NR27, NR32, NR33, and Ara13.</title>
        <authorList>
            <person name="Nakanishi M."/>
            <person name="Meirelles P."/>
            <person name="Suzuki R."/>
            <person name="Takatani N."/>
            <person name="Mino S."/>
            <person name="Suda W."/>
            <person name="Oshima K."/>
            <person name="Hattori M."/>
            <person name="Ohkuma M."/>
            <person name="Hosokawa M."/>
            <person name="Miyashita K."/>
            <person name="Thompson F.L."/>
            <person name="Niwa A."/>
            <person name="Sawabe T."/>
            <person name="Sawabe T."/>
        </authorList>
    </citation>
    <scope>NUCLEOTIDE SEQUENCE [LARGE SCALE GENOMIC DNA]</scope>
    <source>
        <strain evidence="3">JCM 19294</strain>
    </source>
</reference>
<accession>A0A090PZT8</accession>
<keyword evidence="2 3" id="KW-0808">Transferase</keyword>
<dbReference type="AlphaFoldDB" id="A0A090PZT8"/>
<dbReference type="GO" id="GO:0005829">
    <property type="term" value="C:cytosol"/>
    <property type="evidence" value="ECO:0007669"/>
    <property type="project" value="TreeGrafter"/>
</dbReference>
<dbReference type="InterPro" id="IPR051199">
    <property type="entry name" value="LPS_LOS_Heptosyltrfase"/>
</dbReference>
<dbReference type="Gene3D" id="3.40.50.2000">
    <property type="entry name" value="Glycogen Phosphorylase B"/>
    <property type="match status" value="2"/>
</dbReference>
<keyword evidence="4" id="KW-1185">Reference proteome</keyword>
<dbReference type="STRING" id="319236.BST91_08670"/>
<dbReference type="InterPro" id="IPR002201">
    <property type="entry name" value="Glyco_trans_9"/>
</dbReference>
<comment type="caution">
    <text evidence="3">The sequence shown here is derived from an EMBL/GenBank/DDBJ whole genome shotgun (WGS) entry which is preliminary data.</text>
</comment>
<evidence type="ECO:0000313" key="4">
    <source>
        <dbReference type="Proteomes" id="UP000029221"/>
    </source>
</evidence>
<keyword evidence="1" id="KW-0328">Glycosyltransferase</keyword>
<dbReference type="GO" id="GO:0008713">
    <property type="term" value="F:ADP-heptose-lipopolysaccharide heptosyltransferase activity"/>
    <property type="evidence" value="ECO:0007669"/>
    <property type="project" value="TreeGrafter"/>
</dbReference>
<dbReference type="SUPFAM" id="SSF53756">
    <property type="entry name" value="UDP-Glycosyltransferase/glycogen phosphorylase"/>
    <property type="match status" value="1"/>
</dbReference>
<dbReference type="eggNOG" id="COG0859">
    <property type="taxonomic scope" value="Bacteria"/>
</dbReference>
<evidence type="ECO:0000256" key="1">
    <source>
        <dbReference type="ARBA" id="ARBA00022676"/>
    </source>
</evidence>
<dbReference type="PANTHER" id="PTHR30160">
    <property type="entry name" value="TETRAACYLDISACCHARIDE 4'-KINASE-RELATED"/>
    <property type="match status" value="1"/>
</dbReference>
<dbReference type="Proteomes" id="UP000029221">
    <property type="component" value="Unassembled WGS sequence"/>
</dbReference>